<keyword evidence="2" id="KW-0805">Transcription regulation</keyword>
<dbReference type="InterPro" id="IPR000551">
    <property type="entry name" value="MerR-type_HTH_dom"/>
</dbReference>
<keyword evidence="3" id="KW-0238">DNA-binding</keyword>
<dbReference type="EMBL" id="RQVR01000005">
    <property type="protein sequence ID" value="RRJ92476.1"/>
    <property type="molecule type" value="Genomic_DNA"/>
</dbReference>
<dbReference type="InterPro" id="IPR009061">
    <property type="entry name" value="DNA-bd_dom_put_sf"/>
</dbReference>
<evidence type="ECO:0000313" key="6">
    <source>
        <dbReference type="EMBL" id="RRJ92476.1"/>
    </source>
</evidence>
<evidence type="ECO:0000256" key="2">
    <source>
        <dbReference type="ARBA" id="ARBA00023015"/>
    </source>
</evidence>
<organism evidence="6 7">
    <name type="scientific">Flavobacterium macacae</name>
    <dbReference type="NCBI Taxonomy" id="2488993"/>
    <lineage>
        <taxon>Bacteria</taxon>
        <taxon>Pseudomonadati</taxon>
        <taxon>Bacteroidota</taxon>
        <taxon>Flavobacteriia</taxon>
        <taxon>Flavobacteriales</taxon>
        <taxon>Flavobacteriaceae</taxon>
        <taxon>Flavobacterium</taxon>
    </lineage>
</organism>
<sequence length="299" mass="35104">MNSIKSVFSIKDLENLSGIKAHTIRIWEKRYNILEPMRTDTNIRLYDIENLQKLLNITLLHSHGYKISKISKFPPEKIPQLVKGIISEKSANNHALNAFKMAMMNFDQHLFLTTYNSLLAEKSFSVVFNEIFIPLLNEIGMLWQIGTITPSHEHFISYLIRQKLLSNIEKLQLQEPTNDEKVFVLYLPSNEIHELALIYLNYEILSRGYKTIYLGQSIPMDNLKDFSQYFENTIFLSYWTVYPELDETDSYVQKFQNEILTADSSQLWILGKMTKYINPENQDDRITIFPTFQEVLNKI</sequence>
<dbReference type="Gene3D" id="1.10.1660.10">
    <property type="match status" value="1"/>
</dbReference>
<dbReference type="Gene3D" id="3.40.50.280">
    <property type="entry name" value="Cobalamin-binding domain"/>
    <property type="match status" value="1"/>
</dbReference>
<dbReference type="PROSITE" id="PS50937">
    <property type="entry name" value="HTH_MERR_2"/>
    <property type="match status" value="1"/>
</dbReference>
<dbReference type="PANTHER" id="PTHR30204:SF69">
    <property type="entry name" value="MERR-FAMILY TRANSCRIPTIONAL REGULATOR"/>
    <property type="match status" value="1"/>
</dbReference>
<protein>
    <submittedName>
        <fullName evidence="6">MerR family transcriptional regulator</fullName>
    </submittedName>
</protein>
<dbReference type="CDD" id="cd01104">
    <property type="entry name" value="HTH_MlrA-CarA"/>
    <property type="match status" value="1"/>
</dbReference>
<reference evidence="6 7" key="1">
    <citation type="submission" date="2018-11" db="EMBL/GenBank/DDBJ databases">
        <title>Flavobacterium sp. nov., YIM 102600 draft genome.</title>
        <authorList>
            <person name="Li G."/>
            <person name="Jiang Y."/>
        </authorList>
    </citation>
    <scope>NUCLEOTIDE SEQUENCE [LARGE SCALE GENOMIC DNA]</scope>
    <source>
        <strain evidence="6 7">YIM 102600</strain>
    </source>
</reference>
<feature type="domain" description="HTH merR-type" evidence="5">
    <location>
        <begin position="7"/>
        <end position="57"/>
    </location>
</feature>
<dbReference type="Pfam" id="PF13411">
    <property type="entry name" value="MerR_1"/>
    <property type="match status" value="1"/>
</dbReference>
<gene>
    <name evidence="6" type="ORF">EG849_05710</name>
</gene>
<dbReference type="Proteomes" id="UP000271937">
    <property type="component" value="Unassembled WGS sequence"/>
</dbReference>
<dbReference type="PANTHER" id="PTHR30204">
    <property type="entry name" value="REDOX-CYCLING DRUG-SENSING TRANSCRIPTIONAL ACTIVATOR SOXR"/>
    <property type="match status" value="1"/>
</dbReference>
<keyword evidence="4" id="KW-0804">Transcription</keyword>
<dbReference type="AlphaFoldDB" id="A0A3P3WEJ1"/>
<keyword evidence="7" id="KW-1185">Reference proteome</keyword>
<dbReference type="Pfam" id="PF02607">
    <property type="entry name" value="B12-binding_2"/>
    <property type="match status" value="1"/>
</dbReference>
<dbReference type="GO" id="GO:0003700">
    <property type="term" value="F:DNA-binding transcription factor activity"/>
    <property type="evidence" value="ECO:0007669"/>
    <property type="project" value="InterPro"/>
</dbReference>
<dbReference type="Gene3D" id="1.10.1240.10">
    <property type="entry name" value="Methionine synthase domain"/>
    <property type="match status" value="1"/>
</dbReference>
<name>A0A3P3WEJ1_9FLAO</name>
<proteinExistence type="predicted"/>
<dbReference type="InterPro" id="IPR003759">
    <property type="entry name" value="Cbl-bd_cap"/>
</dbReference>
<evidence type="ECO:0000256" key="4">
    <source>
        <dbReference type="ARBA" id="ARBA00023163"/>
    </source>
</evidence>
<dbReference type="SUPFAM" id="SSF46955">
    <property type="entry name" value="Putative DNA-binding domain"/>
    <property type="match status" value="1"/>
</dbReference>
<dbReference type="SMART" id="SM00422">
    <property type="entry name" value="HTH_MERR"/>
    <property type="match status" value="1"/>
</dbReference>
<dbReference type="InterPro" id="IPR036594">
    <property type="entry name" value="Meth_synthase_dom"/>
</dbReference>
<dbReference type="GO" id="GO:0003677">
    <property type="term" value="F:DNA binding"/>
    <property type="evidence" value="ECO:0007669"/>
    <property type="project" value="UniProtKB-KW"/>
</dbReference>
<dbReference type="OrthoDB" id="9800334at2"/>
<keyword evidence="1" id="KW-0678">Repressor</keyword>
<evidence type="ECO:0000256" key="3">
    <source>
        <dbReference type="ARBA" id="ARBA00023125"/>
    </source>
</evidence>
<dbReference type="RefSeq" id="WP_125012118.1">
    <property type="nucleotide sequence ID" value="NZ_RQVR01000005.1"/>
</dbReference>
<accession>A0A3P3WEJ1</accession>
<evidence type="ECO:0000313" key="7">
    <source>
        <dbReference type="Proteomes" id="UP000271937"/>
    </source>
</evidence>
<comment type="caution">
    <text evidence="6">The sequence shown here is derived from an EMBL/GenBank/DDBJ whole genome shotgun (WGS) entry which is preliminary data.</text>
</comment>
<evidence type="ECO:0000259" key="5">
    <source>
        <dbReference type="PROSITE" id="PS50937"/>
    </source>
</evidence>
<evidence type="ECO:0000256" key="1">
    <source>
        <dbReference type="ARBA" id="ARBA00022491"/>
    </source>
</evidence>
<dbReference type="InterPro" id="IPR047057">
    <property type="entry name" value="MerR_fam"/>
</dbReference>